<sequence length="86" mass="9912">MKEREDFLHPRNRYYGDFTPENLAFNANLQEFAQKITYICSLETGGKISAEKAYKDIKVLWKNLKSSKKQLGIGQKPPCTDEENSP</sequence>
<protein>
    <submittedName>
        <fullName evidence="1">Isopropylmalate/homocitrate/citramalate synthases</fullName>
    </submittedName>
</protein>
<reference evidence="1" key="1">
    <citation type="submission" date="2020-02" db="EMBL/GenBank/DDBJ databases">
        <authorList>
            <person name="Meier V. D."/>
        </authorList>
    </citation>
    <scope>NUCLEOTIDE SEQUENCE</scope>
    <source>
        <strain evidence="1">AVDCRST_MAG84</strain>
    </source>
</reference>
<dbReference type="InterPro" id="IPR055643">
    <property type="entry name" value="DUF7219"/>
</dbReference>
<name>A0A6J4NNS3_9CYAN</name>
<gene>
    <name evidence="1" type="ORF">AVDCRST_MAG84-5441</name>
</gene>
<accession>A0A6J4NNS3</accession>
<organism evidence="1">
    <name type="scientific">uncultured Microcoleus sp</name>
    <dbReference type="NCBI Taxonomy" id="259945"/>
    <lineage>
        <taxon>Bacteria</taxon>
        <taxon>Bacillati</taxon>
        <taxon>Cyanobacteriota</taxon>
        <taxon>Cyanophyceae</taxon>
        <taxon>Oscillatoriophycideae</taxon>
        <taxon>Oscillatoriales</taxon>
        <taxon>Microcoleaceae</taxon>
        <taxon>Microcoleus</taxon>
        <taxon>environmental samples</taxon>
    </lineage>
</organism>
<proteinExistence type="predicted"/>
<dbReference type="EMBL" id="CADCTZ010001263">
    <property type="protein sequence ID" value="CAA9387764.1"/>
    <property type="molecule type" value="Genomic_DNA"/>
</dbReference>
<dbReference type="AlphaFoldDB" id="A0A6J4NNS3"/>
<evidence type="ECO:0000313" key="1">
    <source>
        <dbReference type="EMBL" id="CAA9387764.1"/>
    </source>
</evidence>
<dbReference type="Pfam" id="PF23856">
    <property type="entry name" value="DUF7219"/>
    <property type="match status" value="1"/>
</dbReference>